<protein>
    <recommendedName>
        <fullName evidence="4 9">Heme exporter protein C</fullName>
    </recommendedName>
    <alternativeName>
        <fullName evidence="9">Cytochrome c-type biogenesis protein</fullName>
    </alternativeName>
</protein>
<evidence type="ECO:0000256" key="8">
    <source>
        <dbReference type="ARBA" id="ARBA00023136"/>
    </source>
</evidence>
<evidence type="ECO:0000256" key="3">
    <source>
        <dbReference type="ARBA" id="ARBA00005840"/>
    </source>
</evidence>
<feature type="domain" description="Cytochrome c assembly protein" evidence="10">
    <location>
        <begin position="39"/>
        <end position="195"/>
    </location>
</feature>
<sequence length="259" mass="29723">MIWRQESMWQIFVRWFHKCSSPKWFYQMSKPWSFWLGWAAFVLIGVALVWGLAFSPVERVQGNSYRIIFIHVPSAFLSEAIYMTIAIAGAVGLIWRIKLAFYVAKACIPIGMTMAFLALATGAIWGKPTWGDWWVWDMRITSMLILFLLYLGLWALHNAMERPESGDRAAAILALVGVVNIPIIKYSVNLVTTLHQPATLKFTEKAPMHISMLVPLLLSILGFYLAFLAWMFIRARLEILKRERKALWAQKEIEQLGGL</sequence>
<dbReference type="PRINTS" id="PR01386">
    <property type="entry name" value="CCMCBIOGNSIS"/>
</dbReference>
<reference evidence="11 12" key="1">
    <citation type="journal article" date="2017" name="Environ. Microbiol.">
        <title>Genomic and physiological analyses of 'Reinekea forsetii' reveal a versatile opportunistic lifestyle during spring algae blooms.</title>
        <authorList>
            <person name="Avci B."/>
            <person name="Hahnke R.L."/>
            <person name="Chafee M."/>
            <person name="Fischer T."/>
            <person name="Gruber-Vodicka H."/>
            <person name="Tegetmeyer H.E."/>
            <person name="Harder J."/>
            <person name="Fuchs B.M."/>
            <person name="Amann R.I."/>
            <person name="Teeling H."/>
        </authorList>
    </citation>
    <scope>NUCLEOTIDE SEQUENCE [LARGE SCALE GENOMIC DNA]</scope>
    <source>
        <strain evidence="11 12">Hel1_31_D35</strain>
    </source>
</reference>
<dbReference type="KEGG" id="rfo:REIFOR_02011"/>
<feature type="transmembrane region" description="Helical" evidence="9">
    <location>
        <begin position="138"/>
        <end position="157"/>
    </location>
</feature>
<feature type="transmembrane region" description="Helical" evidence="9">
    <location>
        <begin position="169"/>
        <end position="188"/>
    </location>
</feature>
<feature type="transmembrane region" description="Helical" evidence="9">
    <location>
        <begin position="208"/>
        <end position="233"/>
    </location>
</feature>
<keyword evidence="5 9" id="KW-0812">Transmembrane</keyword>
<comment type="subcellular location">
    <subcellularLocation>
        <location evidence="9">Cell inner membrane</location>
    </subcellularLocation>
    <subcellularLocation>
        <location evidence="2">Membrane</location>
        <topology evidence="2">Multi-pass membrane protein</topology>
    </subcellularLocation>
</comment>
<keyword evidence="11" id="KW-0456">Lyase</keyword>
<dbReference type="NCBIfam" id="TIGR01191">
    <property type="entry name" value="ccmC"/>
    <property type="match status" value="1"/>
</dbReference>
<keyword evidence="9" id="KW-0997">Cell inner membrane</keyword>
<evidence type="ECO:0000256" key="2">
    <source>
        <dbReference type="ARBA" id="ARBA00004141"/>
    </source>
</evidence>
<dbReference type="GO" id="GO:0005886">
    <property type="term" value="C:plasma membrane"/>
    <property type="evidence" value="ECO:0007669"/>
    <property type="project" value="UniProtKB-SubCell"/>
</dbReference>
<evidence type="ECO:0000256" key="7">
    <source>
        <dbReference type="ARBA" id="ARBA00022989"/>
    </source>
</evidence>
<proteinExistence type="inferred from homology"/>
<keyword evidence="12" id="KW-1185">Reference proteome</keyword>
<dbReference type="EMBL" id="CP011797">
    <property type="protein sequence ID" value="ATX77146.1"/>
    <property type="molecule type" value="Genomic_DNA"/>
</dbReference>
<evidence type="ECO:0000256" key="5">
    <source>
        <dbReference type="ARBA" id="ARBA00022692"/>
    </source>
</evidence>
<keyword evidence="9" id="KW-1003">Cell membrane</keyword>
<organism evidence="11 12">
    <name type="scientific">Reinekea forsetii</name>
    <dbReference type="NCBI Taxonomy" id="1336806"/>
    <lineage>
        <taxon>Bacteria</taxon>
        <taxon>Pseudomonadati</taxon>
        <taxon>Pseudomonadota</taxon>
        <taxon>Gammaproteobacteria</taxon>
        <taxon>Oceanospirillales</taxon>
        <taxon>Saccharospirillaceae</taxon>
        <taxon>Reinekea</taxon>
    </lineage>
</organism>
<evidence type="ECO:0000256" key="6">
    <source>
        <dbReference type="ARBA" id="ARBA00022748"/>
    </source>
</evidence>
<dbReference type="GO" id="GO:0017004">
    <property type="term" value="P:cytochrome complex assembly"/>
    <property type="evidence" value="ECO:0007669"/>
    <property type="project" value="UniProtKB-KW"/>
</dbReference>
<keyword evidence="7 9" id="KW-1133">Transmembrane helix</keyword>
<dbReference type="Pfam" id="PF01578">
    <property type="entry name" value="Cytochrom_C_asm"/>
    <property type="match status" value="1"/>
</dbReference>
<evidence type="ECO:0000256" key="9">
    <source>
        <dbReference type="RuleBase" id="RU364092"/>
    </source>
</evidence>
<dbReference type="GO" id="GO:0016829">
    <property type="term" value="F:lyase activity"/>
    <property type="evidence" value="ECO:0007669"/>
    <property type="project" value="UniProtKB-KW"/>
</dbReference>
<keyword evidence="6 9" id="KW-0201">Cytochrome c-type biogenesis</keyword>
<keyword evidence="8 9" id="KW-0472">Membrane</keyword>
<accession>A0A2K8KWV6</accession>
<feature type="transmembrane region" description="Helical" evidence="9">
    <location>
        <begin position="107"/>
        <end position="126"/>
    </location>
</feature>
<dbReference type="AlphaFoldDB" id="A0A2K8KWV6"/>
<feature type="transmembrane region" description="Helical" evidence="9">
    <location>
        <begin position="74"/>
        <end position="95"/>
    </location>
</feature>
<dbReference type="GO" id="GO:0015232">
    <property type="term" value="F:heme transmembrane transporter activity"/>
    <property type="evidence" value="ECO:0007669"/>
    <property type="project" value="InterPro"/>
</dbReference>
<comment type="function">
    <text evidence="1 9">Required for the export of heme to the periplasm for the biogenesis of c-type cytochromes.</text>
</comment>
<dbReference type="PANTHER" id="PTHR30071:SF1">
    <property type="entry name" value="CYTOCHROME B_B6 PROTEIN-RELATED"/>
    <property type="match status" value="1"/>
</dbReference>
<dbReference type="PANTHER" id="PTHR30071">
    <property type="entry name" value="HEME EXPORTER PROTEIN C"/>
    <property type="match status" value="1"/>
</dbReference>
<name>A0A2K8KWV6_9GAMM</name>
<evidence type="ECO:0000313" key="11">
    <source>
        <dbReference type="EMBL" id="ATX77146.1"/>
    </source>
</evidence>
<dbReference type="GO" id="GO:0020037">
    <property type="term" value="F:heme binding"/>
    <property type="evidence" value="ECO:0007669"/>
    <property type="project" value="InterPro"/>
</dbReference>
<evidence type="ECO:0000256" key="4">
    <source>
        <dbReference type="ARBA" id="ARBA00016463"/>
    </source>
</evidence>
<dbReference type="Proteomes" id="UP000229757">
    <property type="component" value="Chromosome"/>
</dbReference>
<evidence type="ECO:0000259" key="10">
    <source>
        <dbReference type="Pfam" id="PF01578"/>
    </source>
</evidence>
<keyword evidence="9" id="KW-0813">Transport</keyword>
<dbReference type="InterPro" id="IPR045062">
    <property type="entry name" value="Cyt_c_biogenesis_CcsA/CcmC"/>
</dbReference>
<feature type="transmembrane region" description="Helical" evidence="9">
    <location>
        <begin position="32"/>
        <end position="54"/>
    </location>
</feature>
<evidence type="ECO:0000256" key="1">
    <source>
        <dbReference type="ARBA" id="ARBA00002442"/>
    </source>
</evidence>
<gene>
    <name evidence="11" type="primary">ccmE</name>
    <name evidence="9" type="synonym">ccmC</name>
    <name evidence="11" type="ORF">REIFOR_02011</name>
</gene>
<evidence type="ECO:0000313" key="12">
    <source>
        <dbReference type="Proteomes" id="UP000229757"/>
    </source>
</evidence>
<comment type="similarity">
    <text evidence="3 9">Belongs to the CcmC/CycZ/HelC family.</text>
</comment>
<dbReference type="InterPro" id="IPR002541">
    <property type="entry name" value="Cyt_c_assembly"/>
</dbReference>
<dbReference type="InterPro" id="IPR003557">
    <property type="entry name" value="Cyt_c_biogenesis_CcmC"/>
</dbReference>